<sequence length="167" mass="18310">MKVLLNRLKAAYVSIYLAVASVIAAYAAWQLLQGHDVLTWAGVLLSAAPMALVIGFLMVKPVMARTSADLPEAHVPIAAGVALTAWGSSGDSWLPLSLALISYVGFLLYVYWYSRYGRLKSESLTVGKPLPAFTLTDKQGTVVWTHETDNYRVRPEPETFLEVIRAI</sequence>
<reference evidence="3" key="1">
    <citation type="submission" date="2017-01" db="EMBL/GenBank/DDBJ databases">
        <authorList>
            <person name="Varghese N."/>
            <person name="Submissions S."/>
        </authorList>
    </citation>
    <scope>NUCLEOTIDE SEQUENCE [LARGE SCALE GENOMIC DNA]</scope>
    <source>
        <strain evidence="3">DSM 24913</strain>
    </source>
</reference>
<dbReference type="RefSeq" id="WP_076515147.1">
    <property type="nucleotide sequence ID" value="NZ_CAJWBH010000006.1"/>
</dbReference>
<name>A0A1N7LZ14_9GAMM</name>
<feature type="transmembrane region" description="Helical" evidence="1">
    <location>
        <begin position="38"/>
        <end position="58"/>
    </location>
</feature>
<evidence type="ECO:0000256" key="1">
    <source>
        <dbReference type="SAM" id="Phobius"/>
    </source>
</evidence>
<gene>
    <name evidence="2" type="ORF">SAMN05421686_104313</name>
</gene>
<evidence type="ECO:0000313" key="2">
    <source>
        <dbReference type="EMBL" id="SIS79052.1"/>
    </source>
</evidence>
<dbReference type="Proteomes" id="UP000185639">
    <property type="component" value="Unassembled WGS sequence"/>
</dbReference>
<keyword evidence="1" id="KW-0812">Transmembrane</keyword>
<organism evidence="2 3">
    <name type="scientific">Thalassolituus maritimus</name>
    <dbReference type="NCBI Taxonomy" id="484498"/>
    <lineage>
        <taxon>Bacteria</taxon>
        <taxon>Pseudomonadati</taxon>
        <taxon>Pseudomonadota</taxon>
        <taxon>Gammaproteobacteria</taxon>
        <taxon>Oceanospirillales</taxon>
        <taxon>Oceanospirillaceae</taxon>
        <taxon>Thalassolituus</taxon>
    </lineage>
</organism>
<accession>A0A1N7LZ14</accession>
<dbReference type="OrthoDB" id="9809746at2"/>
<dbReference type="AlphaFoldDB" id="A0A1N7LZ14"/>
<keyword evidence="1" id="KW-1133">Transmembrane helix</keyword>
<feature type="transmembrane region" description="Helical" evidence="1">
    <location>
        <begin position="93"/>
        <end position="112"/>
    </location>
</feature>
<dbReference type="EMBL" id="FTOH01000004">
    <property type="protein sequence ID" value="SIS79052.1"/>
    <property type="molecule type" value="Genomic_DNA"/>
</dbReference>
<feature type="transmembrane region" description="Helical" evidence="1">
    <location>
        <begin position="12"/>
        <end position="32"/>
    </location>
</feature>
<proteinExistence type="predicted"/>
<protein>
    <submittedName>
        <fullName evidence="2">Uncharacterized protein</fullName>
    </submittedName>
</protein>
<evidence type="ECO:0000313" key="3">
    <source>
        <dbReference type="Proteomes" id="UP000185639"/>
    </source>
</evidence>
<keyword evidence="1" id="KW-0472">Membrane</keyword>
<keyword evidence="3" id="KW-1185">Reference proteome</keyword>
<dbReference type="STRING" id="484498.SAMN05421686_104313"/>